<evidence type="ECO:0000313" key="2">
    <source>
        <dbReference type="EMBL" id="MBW0530815.1"/>
    </source>
</evidence>
<dbReference type="AlphaFoldDB" id="A0A9Q3I958"/>
<name>A0A9Q3I958_9BASI</name>
<feature type="compositionally biased region" description="Basic and acidic residues" evidence="1">
    <location>
        <begin position="133"/>
        <end position="142"/>
    </location>
</feature>
<accession>A0A9Q3I958</accession>
<proteinExistence type="predicted"/>
<gene>
    <name evidence="2" type="ORF">O181_070530</name>
</gene>
<protein>
    <submittedName>
        <fullName evidence="2">Uncharacterized protein</fullName>
    </submittedName>
</protein>
<dbReference type="Proteomes" id="UP000765509">
    <property type="component" value="Unassembled WGS sequence"/>
</dbReference>
<comment type="caution">
    <text evidence="2">The sequence shown here is derived from an EMBL/GenBank/DDBJ whole genome shotgun (WGS) entry which is preliminary data.</text>
</comment>
<reference evidence="2" key="1">
    <citation type="submission" date="2021-03" db="EMBL/GenBank/DDBJ databases">
        <title>Draft genome sequence of rust myrtle Austropuccinia psidii MF-1, a brazilian biotype.</title>
        <authorList>
            <person name="Quecine M.C."/>
            <person name="Pachon D.M.R."/>
            <person name="Bonatelli M.L."/>
            <person name="Correr F.H."/>
            <person name="Franceschini L.M."/>
            <person name="Leite T.F."/>
            <person name="Margarido G.R.A."/>
            <person name="Almeida C.A."/>
            <person name="Ferrarezi J.A."/>
            <person name="Labate C.A."/>
        </authorList>
    </citation>
    <scope>NUCLEOTIDE SEQUENCE</scope>
    <source>
        <strain evidence="2">MF-1</strain>
    </source>
</reference>
<keyword evidence="3" id="KW-1185">Reference proteome</keyword>
<dbReference type="EMBL" id="AVOT02036332">
    <property type="protein sequence ID" value="MBW0530815.1"/>
    <property type="molecule type" value="Genomic_DNA"/>
</dbReference>
<organism evidence="2 3">
    <name type="scientific">Austropuccinia psidii MF-1</name>
    <dbReference type="NCBI Taxonomy" id="1389203"/>
    <lineage>
        <taxon>Eukaryota</taxon>
        <taxon>Fungi</taxon>
        <taxon>Dikarya</taxon>
        <taxon>Basidiomycota</taxon>
        <taxon>Pucciniomycotina</taxon>
        <taxon>Pucciniomycetes</taxon>
        <taxon>Pucciniales</taxon>
        <taxon>Sphaerophragmiaceae</taxon>
        <taxon>Austropuccinia</taxon>
    </lineage>
</organism>
<evidence type="ECO:0000313" key="3">
    <source>
        <dbReference type="Proteomes" id="UP000765509"/>
    </source>
</evidence>
<feature type="region of interest" description="Disordered" evidence="1">
    <location>
        <begin position="128"/>
        <end position="148"/>
    </location>
</feature>
<evidence type="ECO:0000256" key="1">
    <source>
        <dbReference type="SAM" id="MobiDB-lite"/>
    </source>
</evidence>
<sequence>MIRHIPTSINLSTPHLGHYSIVTSLIDQIRVIIWAMKDGDGKRTFELWMMVTMSCHPWDSSTKSKTHLIPLEKTLPFPVCLASKLRCNPLQAQVGPNSRRTYSASPPNTMSCPLVPPALSEVPASHVPLTENDSTHEPEPDVSRVQSTEDPLGKYKIFLFSVSRIPSPLLKPFPACPTTSH</sequence>